<reference evidence="7" key="2">
    <citation type="journal article" date="2021" name="PeerJ">
        <title>Extensive microbial diversity within the chicken gut microbiome revealed by metagenomics and culture.</title>
        <authorList>
            <person name="Gilroy R."/>
            <person name="Ravi A."/>
            <person name="Getino M."/>
            <person name="Pursley I."/>
            <person name="Horton D.L."/>
            <person name="Alikhan N.F."/>
            <person name="Baker D."/>
            <person name="Gharbi K."/>
            <person name="Hall N."/>
            <person name="Watson M."/>
            <person name="Adriaenssens E.M."/>
            <person name="Foster-Nyarko E."/>
            <person name="Jarju S."/>
            <person name="Secka A."/>
            <person name="Antonio M."/>
            <person name="Oren A."/>
            <person name="Chaudhuri R.R."/>
            <person name="La Ragione R."/>
            <person name="Hildebrand F."/>
            <person name="Pallen M.J."/>
        </authorList>
    </citation>
    <scope>NUCLEOTIDE SEQUENCE</scope>
    <source>
        <strain evidence="7">CHK176-6737</strain>
    </source>
</reference>
<proteinExistence type="inferred from homology"/>
<evidence type="ECO:0000256" key="2">
    <source>
        <dbReference type="ARBA" id="ARBA00022980"/>
    </source>
</evidence>
<dbReference type="GO" id="GO:0003735">
    <property type="term" value="F:structural constituent of ribosome"/>
    <property type="evidence" value="ECO:0007669"/>
    <property type="project" value="InterPro"/>
</dbReference>
<keyword evidence="5" id="KW-0694">RNA-binding</keyword>
<comment type="function">
    <text evidence="5">Forms part of the ribosomal stalk, playing a central role in the interaction of the ribosome with GTP-bound translation factors.</text>
</comment>
<evidence type="ECO:0000256" key="3">
    <source>
        <dbReference type="ARBA" id="ARBA00023274"/>
    </source>
</evidence>
<dbReference type="GO" id="GO:0006412">
    <property type="term" value="P:translation"/>
    <property type="evidence" value="ECO:0007669"/>
    <property type="project" value="UniProtKB-UniRule"/>
</dbReference>
<evidence type="ECO:0000313" key="8">
    <source>
        <dbReference type="Proteomes" id="UP000824125"/>
    </source>
</evidence>
<dbReference type="SUPFAM" id="SSF160369">
    <property type="entry name" value="Ribosomal protein L10-like"/>
    <property type="match status" value="1"/>
</dbReference>
<keyword evidence="3 5" id="KW-0687">Ribonucleoprotein</keyword>
<dbReference type="InterPro" id="IPR002363">
    <property type="entry name" value="Ribosomal_uL10_CS_bac"/>
</dbReference>
<comment type="caution">
    <text evidence="7">The sequence shown here is derived from an EMBL/GenBank/DDBJ whole genome shotgun (WGS) entry which is preliminary data.</text>
</comment>
<dbReference type="EMBL" id="DVNM01000033">
    <property type="protein sequence ID" value="HIU69521.1"/>
    <property type="molecule type" value="Genomic_DNA"/>
</dbReference>
<comment type="similarity">
    <text evidence="1 5">Belongs to the universal ribosomal protein uL10 family.</text>
</comment>
<dbReference type="PROSITE" id="PS01109">
    <property type="entry name" value="RIBOSOMAL_L10"/>
    <property type="match status" value="1"/>
</dbReference>
<evidence type="ECO:0000256" key="4">
    <source>
        <dbReference type="ARBA" id="ARBA00035202"/>
    </source>
</evidence>
<keyword evidence="2 5" id="KW-0689">Ribosomal protein</keyword>
<dbReference type="Proteomes" id="UP000824125">
    <property type="component" value="Unassembled WGS sequence"/>
</dbReference>
<dbReference type="InterPro" id="IPR047865">
    <property type="entry name" value="Ribosomal_uL10_bac_type"/>
</dbReference>
<dbReference type="PANTHER" id="PTHR11560">
    <property type="entry name" value="39S RIBOSOMAL PROTEIN L10, MITOCHONDRIAL"/>
    <property type="match status" value="1"/>
</dbReference>
<evidence type="ECO:0000313" key="7">
    <source>
        <dbReference type="EMBL" id="HIU69521.1"/>
    </source>
</evidence>
<evidence type="ECO:0000256" key="6">
    <source>
        <dbReference type="SAM" id="MobiDB-lite"/>
    </source>
</evidence>
<gene>
    <name evidence="5" type="primary">rplJ</name>
    <name evidence="7" type="ORF">IAD23_06140</name>
</gene>
<dbReference type="AlphaFoldDB" id="A0A9D1MUU0"/>
<dbReference type="GO" id="GO:0015934">
    <property type="term" value="C:large ribosomal subunit"/>
    <property type="evidence" value="ECO:0007669"/>
    <property type="project" value="InterPro"/>
</dbReference>
<dbReference type="HAMAP" id="MF_00362">
    <property type="entry name" value="Ribosomal_uL10"/>
    <property type="match status" value="1"/>
</dbReference>
<comment type="subunit">
    <text evidence="5">Part of the ribosomal stalk of the 50S ribosomal subunit. The N-terminus interacts with L11 and the large rRNA to form the base of the stalk. The C-terminus forms an elongated spine to which L12 dimers bind in a sequential fashion forming a multimeric L10(L12)X complex.</text>
</comment>
<dbReference type="InterPro" id="IPR001790">
    <property type="entry name" value="Ribosomal_uL10"/>
</dbReference>
<reference evidence="7" key="1">
    <citation type="submission" date="2020-10" db="EMBL/GenBank/DDBJ databases">
        <authorList>
            <person name="Gilroy R."/>
        </authorList>
    </citation>
    <scope>NUCLEOTIDE SEQUENCE</scope>
    <source>
        <strain evidence="7">CHK176-6737</strain>
    </source>
</reference>
<feature type="compositionally biased region" description="Low complexity" evidence="6">
    <location>
        <begin position="173"/>
        <end position="188"/>
    </location>
</feature>
<feature type="region of interest" description="Disordered" evidence="6">
    <location>
        <begin position="164"/>
        <end position="188"/>
    </location>
</feature>
<accession>A0A9D1MUU0</accession>
<dbReference type="Gene3D" id="6.10.250.290">
    <property type="match status" value="1"/>
</dbReference>
<protein>
    <recommendedName>
        <fullName evidence="4 5">Large ribosomal subunit protein uL10</fullName>
    </recommendedName>
</protein>
<evidence type="ECO:0000256" key="5">
    <source>
        <dbReference type="HAMAP-Rule" id="MF_00362"/>
    </source>
</evidence>
<dbReference type="InterPro" id="IPR043141">
    <property type="entry name" value="Ribosomal_uL10-like_sf"/>
</dbReference>
<dbReference type="NCBIfam" id="NF000955">
    <property type="entry name" value="PRK00099.1-1"/>
    <property type="match status" value="1"/>
</dbReference>
<name>A0A9D1MUU0_9FIRM</name>
<dbReference type="CDD" id="cd05797">
    <property type="entry name" value="Ribosomal_L10"/>
    <property type="match status" value="1"/>
</dbReference>
<dbReference type="InterPro" id="IPR022973">
    <property type="entry name" value="Ribosomal_uL10_bac"/>
</dbReference>
<organism evidence="7 8">
    <name type="scientific">Candidatus Scybalenecus merdavium</name>
    <dbReference type="NCBI Taxonomy" id="2840939"/>
    <lineage>
        <taxon>Bacteria</taxon>
        <taxon>Bacillati</taxon>
        <taxon>Bacillota</taxon>
        <taxon>Clostridia</taxon>
        <taxon>Eubacteriales</taxon>
        <taxon>Oscillospiraceae</taxon>
        <taxon>Oscillospiraceae incertae sedis</taxon>
        <taxon>Candidatus Scybalenecus</taxon>
    </lineage>
</organism>
<keyword evidence="5" id="KW-0699">rRNA-binding</keyword>
<sequence>MPSAAVLERKKQQVADLSERIKSSVAGVVVDYKGINVIDDTALRKELREAGVEYTVVKNTILKRAADDAGLDGLDSVLEGTTAIATSPEDYVAAARILQKFADQHDAFSIKSGYLDGEVIGLEKITALAKLPSREVLLATVCSVFNAPIAAFARAVQAIVDKKNEASDEAPAAEEAAAEAPAAEETAE</sequence>
<dbReference type="Pfam" id="PF00466">
    <property type="entry name" value="Ribosomal_L10"/>
    <property type="match status" value="1"/>
</dbReference>
<evidence type="ECO:0000256" key="1">
    <source>
        <dbReference type="ARBA" id="ARBA00008889"/>
    </source>
</evidence>
<dbReference type="Gene3D" id="3.30.70.1730">
    <property type="match status" value="1"/>
</dbReference>
<dbReference type="GO" id="GO:0070180">
    <property type="term" value="F:large ribosomal subunit rRNA binding"/>
    <property type="evidence" value="ECO:0007669"/>
    <property type="project" value="UniProtKB-UniRule"/>
</dbReference>